<dbReference type="PANTHER" id="PTHR33799:SF1">
    <property type="entry name" value="PTS SYSTEM MANNOSE-SPECIFIC EIIAB COMPONENT-RELATED"/>
    <property type="match status" value="1"/>
</dbReference>
<dbReference type="InterPro" id="IPR051471">
    <property type="entry name" value="Bacterial_PTS_sugar_comp"/>
</dbReference>
<evidence type="ECO:0000256" key="6">
    <source>
        <dbReference type="ARBA" id="ARBA00022683"/>
    </source>
</evidence>
<dbReference type="PROSITE" id="PS51096">
    <property type="entry name" value="PTS_EIIA_TYPE_4"/>
    <property type="match status" value="1"/>
</dbReference>
<evidence type="ECO:0000256" key="1">
    <source>
        <dbReference type="ARBA" id="ARBA00004496"/>
    </source>
</evidence>
<evidence type="ECO:0000256" key="5">
    <source>
        <dbReference type="ARBA" id="ARBA00022679"/>
    </source>
</evidence>
<evidence type="ECO:0000256" key="4">
    <source>
        <dbReference type="ARBA" id="ARBA00022597"/>
    </source>
</evidence>
<dbReference type="SUPFAM" id="SSF53062">
    <property type="entry name" value="PTS system fructose IIA component-like"/>
    <property type="match status" value="1"/>
</dbReference>
<keyword evidence="4 9" id="KW-0762">Sugar transport</keyword>
<dbReference type="EMBL" id="JBBMFM010000048">
    <property type="protein sequence ID" value="MEQ2426007.1"/>
    <property type="molecule type" value="Genomic_DNA"/>
</dbReference>
<keyword evidence="10" id="KW-1185">Reference proteome</keyword>
<dbReference type="InterPro" id="IPR036662">
    <property type="entry name" value="PTS_EIIA_man-typ_sf"/>
</dbReference>
<evidence type="ECO:0000313" key="10">
    <source>
        <dbReference type="Proteomes" id="UP001454086"/>
    </source>
</evidence>
<evidence type="ECO:0000259" key="8">
    <source>
        <dbReference type="PROSITE" id="PS51096"/>
    </source>
</evidence>
<keyword evidence="3" id="KW-0963">Cytoplasm</keyword>
<name>A0ABV1D6H3_9FIRM</name>
<dbReference type="RefSeq" id="WP_008719403.1">
    <property type="nucleotide sequence ID" value="NZ_JBBMFM010000048.1"/>
</dbReference>
<gene>
    <name evidence="9" type="ORF">WMQ36_13580</name>
</gene>
<dbReference type="Gene3D" id="3.40.50.510">
    <property type="entry name" value="Phosphotransferase system, mannose-type IIA component"/>
    <property type="match status" value="1"/>
</dbReference>
<keyword evidence="6" id="KW-0598">Phosphotransferase system</keyword>
<feature type="domain" description="PTS EIIA type-4" evidence="8">
    <location>
        <begin position="1"/>
        <end position="125"/>
    </location>
</feature>
<dbReference type="InterPro" id="IPR004701">
    <property type="entry name" value="PTS_EIIA_man-typ"/>
</dbReference>
<comment type="subcellular location">
    <subcellularLocation>
        <location evidence="1">Cytoplasm</location>
    </subcellularLocation>
</comment>
<accession>A0ABV1D6H3</accession>
<sequence length="136" mass="14349">MTGIVITGHGQYAQGVMSAIQLVAGVPEQVQVVNFTKGEGIEELKSHMIQAINALESDDVLLMTDILGGSPFNVAVQLLTEPVGKNLKVVAGANMASIVQALFIRENVPFEQLPAEVIQAGKEGIVDVSAMMEGTM</sequence>
<keyword evidence="5" id="KW-0808">Transferase</keyword>
<dbReference type="Proteomes" id="UP001454086">
    <property type="component" value="Unassembled WGS sequence"/>
</dbReference>
<keyword evidence="7" id="KW-0418">Kinase</keyword>
<evidence type="ECO:0000256" key="7">
    <source>
        <dbReference type="ARBA" id="ARBA00022777"/>
    </source>
</evidence>
<dbReference type="Pfam" id="PF03610">
    <property type="entry name" value="EIIA-man"/>
    <property type="match status" value="1"/>
</dbReference>
<evidence type="ECO:0000256" key="3">
    <source>
        <dbReference type="ARBA" id="ARBA00022490"/>
    </source>
</evidence>
<dbReference type="PANTHER" id="PTHR33799">
    <property type="entry name" value="PTS PERMEASE-RELATED-RELATED"/>
    <property type="match status" value="1"/>
</dbReference>
<evidence type="ECO:0000313" key="9">
    <source>
        <dbReference type="EMBL" id="MEQ2426007.1"/>
    </source>
</evidence>
<protein>
    <submittedName>
        <fullName evidence="9">PTS sugar transporter subunit IIA</fullName>
    </submittedName>
</protein>
<organism evidence="9 10">
    <name type="scientific">Enterocloster hominis</name>
    <name type="common">ex Hitch et al. 2024</name>
    <dbReference type="NCBI Taxonomy" id="1917870"/>
    <lineage>
        <taxon>Bacteria</taxon>
        <taxon>Bacillati</taxon>
        <taxon>Bacillota</taxon>
        <taxon>Clostridia</taxon>
        <taxon>Lachnospirales</taxon>
        <taxon>Lachnospiraceae</taxon>
        <taxon>Enterocloster</taxon>
    </lineage>
</organism>
<evidence type="ECO:0000256" key="2">
    <source>
        <dbReference type="ARBA" id="ARBA00022448"/>
    </source>
</evidence>
<reference evidence="9 10" key="1">
    <citation type="submission" date="2024-03" db="EMBL/GenBank/DDBJ databases">
        <title>Human intestinal bacterial collection.</title>
        <authorList>
            <person name="Pauvert C."/>
            <person name="Hitch T.C.A."/>
            <person name="Clavel T."/>
        </authorList>
    </citation>
    <scope>NUCLEOTIDE SEQUENCE [LARGE SCALE GENOMIC DNA]</scope>
    <source>
        <strain evidence="9 10">CLA-SR-H021</strain>
    </source>
</reference>
<comment type="caution">
    <text evidence="9">The sequence shown here is derived from an EMBL/GenBank/DDBJ whole genome shotgun (WGS) entry which is preliminary data.</text>
</comment>
<dbReference type="InterPro" id="IPR033887">
    <property type="entry name" value="PTS_IIA_man"/>
</dbReference>
<dbReference type="CDD" id="cd00006">
    <property type="entry name" value="PTS_IIA_man"/>
    <property type="match status" value="1"/>
</dbReference>
<keyword evidence="2" id="KW-0813">Transport</keyword>
<proteinExistence type="predicted"/>